<dbReference type="EMBL" id="CP011451">
    <property type="protein sequence ID" value="AKH37451.1"/>
    <property type="molecule type" value="Genomic_DNA"/>
</dbReference>
<evidence type="ECO:0000313" key="2">
    <source>
        <dbReference type="Proteomes" id="UP000034156"/>
    </source>
</evidence>
<reference evidence="1 2" key="2">
    <citation type="journal article" date="2016" name="Genome Announc.">
        <title>Genome Sequence of Nitrosomonas communis Strain Nm2, a Mesophilic Ammonia-Oxidizing Bacterium Isolated from Mediterranean Soil.</title>
        <authorList>
            <person name="Kozlowski J.A."/>
            <person name="Kits K.D."/>
            <person name="Stein L.Y."/>
        </authorList>
    </citation>
    <scope>NUCLEOTIDE SEQUENCE [LARGE SCALE GENOMIC DNA]</scope>
    <source>
        <strain evidence="1 2">Nm2</strain>
    </source>
</reference>
<protein>
    <submittedName>
        <fullName evidence="1">Uncharacterized protein</fullName>
    </submittedName>
</protein>
<reference evidence="2" key="1">
    <citation type="submission" date="2015-05" db="EMBL/GenBank/DDBJ databases">
        <title>Draft genome of Nitrosomonas communis strain Nm2.</title>
        <authorList>
            <person name="Kozlowski J.A."/>
            <person name="Kits K.D."/>
            <person name="Stein L.Y."/>
        </authorList>
    </citation>
    <scope>NUCLEOTIDE SEQUENCE [LARGE SCALE GENOMIC DNA]</scope>
    <source>
        <strain evidence="2">Nm2</strain>
    </source>
</reference>
<accession>A0A0F7KCY8</accession>
<dbReference type="Proteomes" id="UP000034156">
    <property type="component" value="Chromosome"/>
</dbReference>
<sequence>MKKIITKIVVFLLLWFGQIHQKTILLSLDALTVRIQFHLLLLSTSNGDGLMQLNSCFLRRDSILACTCYSDRVLIASIFSLLVPSAADYGAGYFSSVIAIGSVNPF</sequence>
<gene>
    <name evidence="1" type="ORF">AAW31_05880</name>
</gene>
<organism evidence="1 2">
    <name type="scientific">Nitrosomonas communis</name>
    <dbReference type="NCBI Taxonomy" id="44574"/>
    <lineage>
        <taxon>Bacteria</taxon>
        <taxon>Pseudomonadati</taxon>
        <taxon>Pseudomonadota</taxon>
        <taxon>Betaproteobacteria</taxon>
        <taxon>Nitrosomonadales</taxon>
        <taxon>Nitrosomonadaceae</taxon>
        <taxon>Nitrosomonas</taxon>
    </lineage>
</organism>
<name>A0A0F7KCY8_9PROT</name>
<keyword evidence="2" id="KW-1185">Reference proteome</keyword>
<dbReference type="KEGG" id="nco:AAW31_05880"/>
<dbReference type="AlphaFoldDB" id="A0A0F7KCY8"/>
<proteinExistence type="predicted"/>
<evidence type="ECO:0000313" key="1">
    <source>
        <dbReference type="EMBL" id="AKH37451.1"/>
    </source>
</evidence>
<dbReference type="PATRIC" id="fig|44574.3.peg.1406"/>